<dbReference type="RefSeq" id="WP_109360225.1">
    <property type="nucleotide sequence ID" value="NZ_QFRJ01000011.1"/>
</dbReference>
<name>A0A2U2XAJ8_9FLAO</name>
<proteinExistence type="predicted"/>
<organism evidence="3 4">
    <name type="scientific">Brumimicrobium oceani</name>
    <dbReference type="NCBI Taxonomy" id="2100725"/>
    <lineage>
        <taxon>Bacteria</taxon>
        <taxon>Pseudomonadati</taxon>
        <taxon>Bacteroidota</taxon>
        <taxon>Flavobacteriia</taxon>
        <taxon>Flavobacteriales</taxon>
        <taxon>Crocinitomicaceae</taxon>
        <taxon>Brumimicrobium</taxon>
    </lineage>
</organism>
<feature type="transmembrane region" description="Helical" evidence="1">
    <location>
        <begin position="91"/>
        <end position="110"/>
    </location>
</feature>
<dbReference type="InterPro" id="IPR001509">
    <property type="entry name" value="Epimerase_deHydtase"/>
</dbReference>
<dbReference type="SUPFAM" id="SSF51735">
    <property type="entry name" value="NAD(P)-binding Rossmann-fold domains"/>
    <property type="match status" value="1"/>
</dbReference>
<dbReference type="Pfam" id="PF01370">
    <property type="entry name" value="Epimerase"/>
    <property type="match status" value="1"/>
</dbReference>
<keyword evidence="1" id="KW-0812">Transmembrane</keyword>
<accession>A0A2U2XAJ8</accession>
<evidence type="ECO:0000259" key="2">
    <source>
        <dbReference type="Pfam" id="PF01370"/>
    </source>
</evidence>
<keyword evidence="4" id="KW-1185">Reference proteome</keyword>
<evidence type="ECO:0000313" key="3">
    <source>
        <dbReference type="EMBL" id="PWH84818.1"/>
    </source>
</evidence>
<feature type="domain" description="NAD-dependent epimerase/dehydratase" evidence="2">
    <location>
        <begin position="26"/>
        <end position="101"/>
    </location>
</feature>
<evidence type="ECO:0000313" key="4">
    <source>
        <dbReference type="Proteomes" id="UP000245370"/>
    </source>
</evidence>
<keyword evidence="1" id="KW-0472">Membrane</keyword>
<evidence type="ECO:0000256" key="1">
    <source>
        <dbReference type="SAM" id="Phobius"/>
    </source>
</evidence>
<dbReference type="EMBL" id="QFRJ01000011">
    <property type="protein sequence ID" value="PWH84818.1"/>
    <property type="molecule type" value="Genomic_DNA"/>
</dbReference>
<dbReference type="Proteomes" id="UP000245370">
    <property type="component" value="Unassembled WGS sequence"/>
</dbReference>
<reference evidence="3 4" key="1">
    <citation type="submission" date="2018-05" db="EMBL/GenBank/DDBJ databases">
        <title>Brumimicrobium oceani sp. nov., isolated from coastal sediment.</title>
        <authorList>
            <person name="Kou Y."/>
        </authorList>
    </citation>
    <scope>NUCLEOTIDE SEQUENCE [LARGE SCALE GENOMIC DNA]</scope>
    <source>
        <strain evidence="3 4">C305</strain>
    </source>
</reference>
<dbReference type="AlphaFoldDB" id="A0A2U2XAJ8"/>
<dbReference type="OrthoDB" id="329806at2"/>
<comment type="caution">
    <text evidence="3">The sequence shown here is derived from an EMBL/GenBank/DDBJ whole genome shotgun (WGS) entry which is preliminary data.</text>
</comment>
<reference evidence="3 4" key="2">
    <citation type="submission" date="2018-05" db="EMBL/GenBank/DDBJ databases">
        <authorList>
            <person name="Lanie J.A."/>
            <person name="Ng W.-L."/>
            <person name="Kazmierczak K.M."/>
            <person name="Andrzejewski T.M."/>
            <person name="Davidsen T.M."/>
            <person name="Wayne K.J."/>
            <person name="Tettelin H."/>
            <person name="Glass J.I."/>
            <person name="Rusch D."/>
            <person name="Podicherti R."/>
            <person name="Tsui H.-C.T."/>
            <person name="Winkler M.E."/>
        </authorList>
    </citation>
    <scope>NUCLEOTIDE SEQUENCE [LARGE SCALE GENOMIC DNA]</scope>
    <source>
        <strain evidence="3 4">C305</strain>
    </source>
</reference>
<keyword evidence="1" id="KW-1133">Transmembrane helix</keyword>
<dbReference type="Gene3D" id="3.40.50.720">
    <property type="entry name" value="NAD(P)-binding Rossmann-like Domain"/>
    <property type="match status" value="1"/>
</dbReference>
<sequence>MFIDYFYLNWGFKQPCTNQIKKKIKIILTGGSGAVGQNVLNQLCENKDLEIVAFDQKNKRTEKFYDAYSNRIKVHYGDISKRVDLIGMSKNVDFVIHLAAIIPPLAGIIITNPSLIFQHLLSFSFYNFIRSIHVVPCNFIFQRPELMKENVR</sequence>
<gene>
    <name evidence="3" type="ORF">DIT68_12895</name>
</gene>
<dbReference type="InterPro" id="IPR036291">
    <property type="entry name" value="NAD(P)-bd_dom_sf"/>
</dbReference>
<protein>
    <recommendedName>
        <fullName evidence="2">NAD-dependent epimerase/dehydratase domain-containing protein</fullName>
    </recommendedName>
</protein>